<name>A0ABQ3UID1_9CHLR</name>
<dbReference type="Gene3D" id="1.25.40.10">
    <property type="entry name" value="Tetratricopeptide repeat domain"/>
    <property type="match status" value="2"/>
</dbReference>
<dbReference type="InterPro" id="IPR019734">
    <property type="entry name" value="TPR_rpt"/>
</dbReference>
<dbReference type="SUPFAM" id="SSF52540">
    <property type="entry name" value="P-loop containing nucleoside triphosphate hydrolases"/>
    <property type="match status" value="1"/>
</dbReference>
<feature type="domain" description="NB-ARC" evidence="2">
    <location>
        <begin position="51"/>
        <end position="208"/>
    </location>
</feature>
<dbReference type="Gene3D" id="3.40.50.300">
    <property type="entry name" value="P-loop containing nucleotide triphosphate hydrolases"/>
    <property type="match status" value="1"/>
</dbReference>
<dbReference type="PANTHER" id="PTHR47691">
    <property type="entry name" value="REGULATOR-RELATED"/>
    <property type="match status" value="1"/>
</dbReference>
<gene>
    <name evidence="3" type="ORF">KSB_09560</name>
</gene>
<dbReference type="PRINTS" id="PR00364">
    <property type="entry name" value="DISEASERSIST"/>
</dbReference>
<reference evidence="3 4" key="1">
    <citation type="journal article" date="2021" name="Int. J. Syst. Evol. Microbiol.">
        <title>Reticulibacter mediterranei gen. nov., sp. nov., within the new family Reticulibacteraceae fam. nov., and Ktedonospora formicarum gen. nov., sp. nov., Ktedonobacter robiniae sp. nov., Dictyobacter formicarum sp. nov. and Dictyobacter arantiisoli sp. nov., belonging to the class Ktedonobacteria.</title>
        <authorList>
            <person name="Yabe S."/>
            <person name="Zheng Y."/>
            <person name="Wang C.M."/>
            <person name="Sakai Y."/>
            <person name="Abe K."/>
            <person name="Yokota A."/>
            <person name="Donadio S."/>
            <person name="Cavaletti L."/>
            <person name="Monciardini P."/>
        </authorList>
    </citation>
    <scope>NUCLEOTIDE SEQUENCE [LARGE SCALE GENOMIC DNA]</scope>
    <source>
        <strain evidence="3 4">SOSP1-30</strain>
    </source>
</reference>
<dbReference type="SUPFAM" id="SSF48452">
    <property type="entry name" value="TPR-like"/>
    <property type="match status" value="2"/>
</dbReference>
<feature type="region of interest" description="Disordered" evidence="1">
    <location>
        <begin position="1"/>
        <end position="21"/>
    </location>
</feature>
<dbReference type="Proteomes" id="UP000654345">
    <property type="component" value="Unassembled WGS sequence"/>
</dbReference>
<dbReference type="Pfam" id="PF00931">
    <property type="entry name" value="NB-ARC"/>
    <property type="match status" value="1"/>
</dbReference>
<proteinExistence type="predicted"/>
<dbReference type="RefSeq" id="WP_201369387.1">
    <property type="nucleotide sequence ID" value="NZ_BNJG01000001.1"/>
</dbReference>
<evidence type="ECO:0000313" key="4">
    <source>
        <dbReference type="Proteomes" id="UP000654345"/>
    </source>
</evidence>
<feature type="compositionally biased region" description="Polar residues" evidence="1">
    <location>
        <begin position="1"/>
        <end position="17"/>
    </location>
</feature>
<protein>
    <recommendedName>
        <fullName evidence="2">NB-ARC domain-containing protein</fullName>
    </recommendedName>
</protein>
<dbReference type="InterPro" id="IPR002182">
    <property type="entry name" value="NB-ARC"/>
</dbReference>
<dbReference type="Pfam" id="PF13424">
    <property type="entry name" value="TPR_12"/>
    <property type="match status" value="2"/>
</dbReference>
<dbReference type="InterPro" id="IPR027417">
    <property type="entry name" value="P-loop_NTPase"/>
</dbReference>
<dbReference type="InterPro" id="IPR011990">
    <property type="entry name" value="TPR-like_helical_dom_sf"/>
</dbReference>
<sequence>MQHNTSKAQMHSPQASSRLHRLSSVPTRPLPIFDPAIPRQPSSPLIGRANDLELLKQHLWEDGNASLTTLNGLPGIGKTTLAITLAYDEEVLESFADGILWAGLGPSANIPSILSRWGRLLGLSLAEQSIDYTSWTRALHAAIGSRRLLIIIDDAWTLEDVLPFKIGGPHCAHLVTTRFPTVAAHFAVNGPLTLSELNKEESMRLLRHLAPTVFRHDSYKESDLVQAVGGLPLALTLMGNYLRKQANHGDTQHIQNTIQSLSNTRQRLELSEAYDANLEPEPGAPKLRSLQSVIAITDRQLSSTTRAALYALSILPPKPHSFSEETALAVADCDSATLDVLIDAGLLECSTSERYTLHQTISDYARAHLEESTPYARFIAYILDYVEQHEKDYELLEGESAVILGALDAAYEHQYWTELVKGVCTFAPFLLMRGSYALAHTHLQRAYQAANILQDRDGILNTLLQIGEIAYRLGEYTLAHSTYQQGIELARRWNNRRYLCAHLTGQGWLVWKRSDYSSAESYLREGLTIAQQDNYPEYLIEQLRVLGSIIASGGDYNRSEVYLQEALSLARTQGDREKVSRLYLSIGVTYAEQGQNEKAEHFLNEGLNLARQIVHCELTIIFLLNLGTLAYEQEHYELAETHLQEGLELAQHFHLREWIGILLINIGEMKIKQGTYAQAEDFLVRGLKVAQEIGSPRIIASAHNLYGELYLHLDLVEQASTAYQHMLTTLPEGDHEMYILGQYGLARVAAAQGDITEARRLGDICLASLVMSGHRKEAEVRNWLASLSMPSSPY</sequence>
<comment type="caution">
    <text evidence="3">The sequence shown here is derived from an EMBL/GenBank/DDBJ whole genome shotgun (WGS) entry which is preliminary data.</text>
</comment>
<organism evidence="3 4">
    <name type="scientific">Ktedonobacter robiniae</name>
    <dbReference type="NCBI Taxonomy" id="2778365"/>
    <lineage>
        <taxon>Bacteria</taxon>
        <taxon>Bacillati</taxon>
        <taxon>Chloroflexota</taxon>
        <taxon>Ktedonobacteria</taxon>
        <taxon>Ktedonobacterales</taxon>
        <taxon>Ktedonobacteraceae</taxon>
        <taxon>Ktedonobacter</taxon>
    </lineage>
</organism>
<accession>A0ABQ3UID1</accession>
<dbReference type="PANTHER" id="PTHR47691:SF3">
    <property type="entry name" value="HTH-TYPE TRANSCRIPTIONAL REGULATOR RV0890C-RELATED"/>
    <property type="match status" value="1"/>
</dbReference>
<keyword evidence="4" id="KW-1185">Reference proteome</keyword>
<dbReference type="SMART" id="SM00028">
    <property type="entry name" value="TPR"/>
    <property type="match status" value="7"/>
</dbReference>
<evidence type="ECO:0000259" key="2">
    <source>
        <dbReference type="Pfam" id="PF00931"/>
    </source>
</evidence>
<evidence type="ECO:0000313" key="3">
    <source>
        <dbReference type="EMBL" id="GHO52481.1"/>
    </source>
</evidence>
<evidence type="ECO:0000256" key="1">
    <source>
        <dbReference type="SAM" id="MobiDB-lite"/>
    </source>
</evidence>
<dbReference type="EMBL" id="BNJG01000001">
    <property type="protein sequence ID" value="GHO52481.1"/>
    <property type="molecule type" value="Genomic_DNA"/>
</dbReference>